<keyword evidence="1" id="KW-0812">Transmembrane</keyword>
<accession>A0A379ETQ2</accession>
<sequence>MMNQLHRRAQNKGYTIYFLLSIFFCLGLWGYREQHYSFVDGLYNSIKLIVINGEEHAPNWQIELARFALPLFTIVAVVKLFLQVIGQKLTFLSLKLFPPRMVVFGTTKLAFVSSMLIKHPGRKLFVDVSKDGIDYYGELPNRHYKLLHLPELSFEQLNSLNLKSAKTIYIVAQQDEINITLAESIISLLNRTNSKPRLLINVKNRLVSRIANQEYIFEQYRSEKGEIVWGNAIHSAARLLLQKRPPLRESSLSTNGVLHIGIVGFTPLTQQLILNIMRNCVYLNIKKIYLSIFSQHLEAYEQFLQENPLLLKENQSKKIYGGGGFPLEANHYVCCETHISPALLTDVIAKHGAFNHIYITDETDYVVLEACYKIRQSLTALQVPAYLTACLFGKDLAYVEKLNLVAHANQVDNQDIYYFSIIQSNINYPYEEANDVLSLIIHTAYKAVRSRAFPPIKSVEFGPQFARAFLENIDSANRDWRESLQEGFKHSNRCAADHLFIKLRELGFELVHQKEYASQDLLIAELHCVIQQYLTPMLKLEHQRFYQERLTDGWLYAKQNDEKQQLNCSLVPFEQLPELEKHKNECLLRLIPFVLAQPMVRQHYQLKKINRVADITS</sequence>
<organism evidence="2 3">
    <name type="scientific">Pasteurella canis</name>
    <dbReference type="NCBI Taxonomy" id="753"/>
    <lineage>
        <taxon>Bacteria</taxon>
        <taxon>Pseudomonadati</taxon>
        <taxon>Pseudomonadota</taxon>
        <taxon>Gammaproteobacteria</taxon>
        <taxon>Pasteurellales</taxon>
        <taxon>Pasteurellaceae</taxon>
        <taxon>Pasteurella</taxon>
    </lineage>
</organism>
<evidence type="ECO:0000313" key="2">
    <source>
        <dbReference type="EMBL" id="SUC09767.1"/>
    </source>
</evidence>
<protein>
    <recommendedName>
        <fullName evidence="4">RCK N-terminal domain-containing protein</fullName>
    </recommendedName>
</protein>
<evidence type="ECO:0008006" key="4">
    <source>
        <dbReference type="Google" id="ProtNLM"/>
    </source>
</evidence>
<gene>
    <name evidence="2" type="ORF">NCTC11621_00788</name>
</gene>
<evidence type="ECO:0000313" key="3">
    <source>
        <dbReference type="Proteomes" id="UP000254704"/>
    </source>
</evidence>
<dbReference type="Proteomes" id="UP000254704">
    <property type="component" value="Unassembled WGS sequence"/>
</dbReference>
<dbReference type="EMBL" id="UGTV01000015">
    <property type="protein sequence ID" value="SUC09767.1"/>
    <property type="molecule type" value="Genomic_DNA"/>
</dbReference>
<feature type="transmembrane region" description="Helical" evidence="1">
    <location>
        <begin position="12"/>
        <end position="31"/>
    </location>
</feature>
<keyword evidence="1" id="KW-0472">Membrane</keyword>
<dbReference type="RefSeq" id="WP_147285035.1">
    <property type="nucleotide sequence ID" value="NZ_CP083262.1"/>
</dbReference>
<keyword evidence="1" id="KW-1133">Transmembrane helix</keyword>
<proteinExistence type="predicted"/>
<name>A0A379ETQ2_9PAST</name>
<evidence type="ECO:0000256" key="1">
    <source>
        <dbReference type="SAM" id="Phobius"/>
    </source>
</evidence>
<reference evidence="2 3" key="1">
    <citation type="submission" date="2018-06" db="EMBL/GenBank/DDBJ databases">
        <authorList>
            <consortium name="Pathogen Informatics"/>
            <person name="Doyle S."/>
        </authorList>
    </citation>
    <scope>NUCLEOTIDE SEQUENCE [LARGE SCALE GENOMIC DNA]</scope>
    <source>
        <strain evidence="2 3">NCTC11621</strain>
    </source>
</reference>
<dbReference type="Gene3D" id="6.20.350.10">
    <property type="match status" value="1"/>
</dbReference>
<dbReference type="AlphaFoldDB" id="A0A379ETQ2"/>